<name>A0ABT3G1M4_9BACT</name>
<sequence length="428" mass="46149">MICQLLCLALVAPVFAKEVPPLPAELSAYVLDAAPEPTGLLLQKGDRLAICGDSITEQKRYSVIIEAYLAACMPELQVSCRQYGWSGEQAGGFLGRMESDVLRFQPTIATSCYGMNDFRYVPFNEPIAEEYRKNETAMVQAFKKTGARVLLGSPGIIDTVPHWVKSAAGTKEDLNLALSKFRNIGIAVAKAEGVGFADVYRSMLLADNQAEKLHGPGFMVSGKDGVHPGWAGQVVMAYAFLKGMGLDGNIGTITYDPASNTATATAGHEVLSATDGTIRLRSAKLPFCGGPGDVKNDDVIRAGLALIPFDEELNRFILKIDAPAAANYEVRWGDTARTYSADQIKAGVNLAKDFETNPAQPAFKRVWDAVEAKQNYETRQIKTLVHGPEGAADREATFALTEKARAPLAKAIAEALQPLEHSISVKPL</sequence>
<evidence type="ECO:0000313" key="3">
    <source>
        <dbReference type="EMBL" id="MCW1913562.1"/>
    </source>
</evidence>
<dbReference type="InterPro" id="IPR051532">
    <property type="entry name" value="Ester_Hydrolysis_Enzymes"/>
</dbReference>
<dbReference type="GO" id="GO:0016787">
    <property type="term" value="F:hydrolase activity"/>
    <property type="evidence" value="ECO:0007669"/>
    <property type="project" value="UniProtKB-KW"/>
</dbReference>
<proteinExistence type="predicted"/>
<dbReference type="Proteomes" id="UP001165653">
    <property type="component" value="Unassembled WGS sequence"/>
</dbReference>
<dbReference type="InterPro" id="IPR036514">
    <property type="entry name" value="SGNH_hydro_sf"/>
</dbReference>
<dbReference type="SUPFAM" id="SSF52266">
    <property type="entry name" value="SGNH hydrolase"/>
    <property type="match status" value="1"/>
</dbReference>
<keyword evidence="3" id="KW-0378">Hydrolase</keyword>
<dbReference type="PANTHER" id="PTHR30383:SF5">
    <property type="entry name" value="SGNH HYDROLASE-TYPE ESTERASE DOMAIN-CONTAINING PROTEIN"/>
    <property type="match status" value="1"/>
</dbReference>
<evidence type="ECO:0000259" key="2">
    <source>
        <dbReference type="Pfam" id="PF13472"/>
    </source>
</evidence>
<dbReference type="Gene3D" id="3.40.50.1110">
    <property type="entry name" value="SGNH hydrolase"/>
    <property type="match status" value="1"/>
</dbReference>
<evidence type="ECO:0000313" key="4">
    <source>
        <dbReference type="Proteomes" id="UP001165653"/>
    </source>
</evidence>
<keyword evidence="4" id="KW-1185">Reference proteome</keyword>
<organism evidence="3 4">
    <name type="scientific">Luteolibacter rhizosphaerae</name>
    <dbReference type="NCBI Taxonomy" id="2989719"/>
    <lineage>
        <taxon>Bacteria</taxon>
        <taxon>Pseudomonadati</taxon>
        <taxon>Verrucomicrobiota</taxon>
        <taxon>Verrucomicrobiia</taxon>
        <taxon>Verrucomicrobiales</taxon>
        <taxon>Verrucomicrobiaceae</taxon>
        <taxon>Luteolibacter</taxon>
    </lineage>
</organism>
<reference evidence="3" key="1">
    <citation type="submission" date="2022-10" db="EMBL/GenBank/DDBJ databases">
        <title>Luteolibacter sp. GHJ8, whole genome shotgun sequencing project.</title>
        <authorList>
            <person name="Zhao G."/>
            <person name="Shen L."/>
        </authorList>
    </citation>
    <scope>NUCLEOTIDE SEQUENCE</scope>
    <source>
        <strain evidence="3">GHJ8</strain>
    </source>
</reference>
<feature type="domain" description="SGNH hydrolase-type esterase" evidence="2">
    <location>
        <begin position="52"/>
        <end position="233"/>
    </location>
</feature>
<evidence type="ECO:0000256" key="1">
    <source>
        <dbReference type="SAM" id="SignalP"/>
    </source>
</evidence>
<keyword evidence="1" id="KW-0732">Signal</keyword>
<comment type="caution">
    <text evidence="3">The sequence shown here is derived from an EMBL/GenBank/DDBJ whole genome shotgun (WGS) entry which is preliminary data.</text>
</comment>
<dbReference type="CDD" id="cd01834">
    <property type="entry name" value="SGNH_hydrolase_like_2"/>
    <property type="match status" value="1"/>
</dbReference>
<dbReference type="RefSeq" id="WP_264513065.1">
    <property type="nucleotide sequence ID" value="NZ_JAPDDR010000004.1"/>
</dbReference>
<dbReference type="PANTHER" id="PTHR30383">
    <property type="entry name" value="THIOESTERASE 1/PROTEASE 1/LYSOPHOSPHOLIPASE L1"/>
    <property type="match status" value="1"/>
</dbReference>
<feature type="chain" id="PRO_5045957132" evidence="1">
    <location>
        <begin position="17"/>
        <end position="428"/>
    </location>
</feature>
<protein>
    <submittedName>
        <fullName evidence="3">SGNH/GDSL hydrolase family protein</fullName>
    </submittedName>
</protein>
<feature type="signal peptide" evidence="1">
    <location>
        <begin position="1"/>
        <end position="16"/>
    </location>
</feature>
<dbReference type="InterPro" id="IPR013830">
    <property type="entry name" value="SGNH_hydro"/>
</dbReference>
<gene>
    <name evidence="3" type="ORF">OJ996_08250</name>
</gene>
<dbReference type="Pfam" id="PF13472">
    <property type="entry name" value="Lipase_GDSL_2"/>
    <property type="match status" value="1"/>
</dbReference>
<dbReference type="EMBL" id="JAPDDR010000004">
    <property type="protein sequence ID" value="MCW1913562.1"/>
    <property type="molecule type" value="Genomic_DNA"/>
</dbReference>
<accession>A0ABT3G1M4</accession>